<keyword evidence="2" id="KW-0732">Signal</keyword>
<evidence type="ECO:0008006" key="5">
    <source>
        <dbReference type="Google" id="ProtNLM"/>
    </source>
</evidence>
<sequence length="405" mass="44517">MMKRRVFGCLLILLILLAFPTANAAQALQPRTPDLPPQTPQEVQQTESAPQTSALTALNLPPLKAVLIVGPIDGDNGSWTRQEIANMELAAQELEKNGVTVYRFYTPNNNWEQIKAAANGAHFLFYRGHGIYWSDMPYPTVGGFGLKDRMYSSAEIQRDLKLAKNAIVMIYACFSAGSASNDTIPVTQAEARRRVGEYSQPFFALGAGGYFADWFGNAFQQYVRFLFEDKTLGQAYQAFGDYEAGKTVQTTHPAFPSLPMWLGYDEWYEPKPQWNNAFVGDPNQTLESLFPPAMQVSSPAVVAMLESASVSQTASVRITASNGATFNWNATVVGSKPAWLTFTASGSSVQPMQITVQPASGTGTYEVQIQVNPVGMTLSNAPQIITVRLIQVNQIHRVMIPLILR</sequence>
<evidence type="ECO:0000313" key="4">
    <source>
        <dbReference type="Proteomes" id="UP000008922"/>
    </source>
</evidence>
<feature type="region of interest" description="Disordered" evidence="1">
    <location>
        <begin position="29"/>
        <end position="51"/>
    </location>
</feature>
<evidence type="ECO:0000313" key="3">
    <source>
        <dbReference type="EMBL" id="BAJ62389.1"/>
    </source>
</evidence>
<dbReference type="STRING" id="926569.ANT_03550"/>
<dbReference type="OrthoDB" id="144070at2"/>
<evidence type="ECO:0000256" key="2">
    <source>
        <dbReference type="SAM" id="SignalP"/>
    </source>
</evidence>
<evidence type="ECO:0000256" key="1">
    <source>
        <dbReference type="SAM" id="MobiDB-lite"/>
    </source>
</evidence>
<reference evidence="3 4" key="1">
    <citation type="submission" date="2010-12" db="EMBL/GenBank/DDBJ databases">
        <title>Whole genome sequence of Anaerolinea thermophila UNI-1.</title>
        <authorList>
            <person name="Narita-Yamada S."/>
            <person name="Kishi E."/>
            <person name="Watanabe Y."/>
            <person name="Takasaki K."/>
            <person name="Ankai A."/>
            <person name="Oguchi A."/>
            <person name="Fukui S."/>
            <person name="Takahashi M."/>
            <person name="Yashiro I."/>
            <person name="Hosoyama A."/>
            <person name="Sekiguchi Y."/>
            <person name="Hanada S."/>
            <person name="Fujita N."/>
        </authorList>
    </citation>
    <scope>NUCLEOTIDE SEQUENCE [LARGE SCALE GENOMIC DNA]</scope>
    <source>
        <strain evidence="4">DSM 14523 / JCM 11388 / NBRC 100420 / UNI-1</strain>
    </source>
</reference>
<proteinExistence type="predicted"/>
<feature type="signal peptide" evidence="2">
    <location>
        <begin position="1"/>
        <end position="24"/>
    </location>
</feature>
<dbReference type="AlphaFoldDB" id="E8N054"/>
<dbReference type="InParanoid" id="E8N054"/>
<protein>
    <recommendedName>
        <fullName evidence="5">BACON domain-containing protein</fullName>
    </recommendedName>
</protein>
<gene>
    <name evidence="3" type="ordered locus">ANT_03550</name>
</gene>
<organism evidence="3 4">
    <name type="scientific">Anaerolinea thermophila (strain DSM 14523 / JCM 11388 / NBRC 100420 / UNI-1)</name>
    <dbReference type="NCBI Taxonomy" id="926569"/>
    <lineage>
        <taxon>Bacteria</taxon>
        <taxon>Bacillati</taxon>
        <taxon>Chloroflexota</taxon>
        <taxon>Anaerolineae</taxon>
        <taxon>Anaerolineales</taxon>
        <taxon>Anaerolineaceae</taxon>
        <taxon>Anaerolinea</taxon>
    </lineage>
</organism>
<dbReference type="KEGG" id="atm:ANT_03550"/>
<dbReference type="HOGENOM" id="CLU_679058_0_0_0"/>
<keyword evidence="4" id="KW-1185">Reference proteome</keyword>
<dbReference type="Gene3D" id="3.40.50.1460">
    <property type="match status" value="1"/>
</dbReference>
<feature type="chain" id="PRO_5003225185" description="BACON domain-containing protein" evidence="2">
    <location>
        <begin position="25"/>
        <end position="405"/>
    </location>
</feature>
<dbReference type="EMBL" id="AP012029">
    <property type="protein sequence ID" value="BAJ62389.1"/>
    <property type="molecule type" value="Genomic_DNA"/>
</dbReference>
<dbReference type="RefSeq" id="WP_013558786.1">
    <property type="nucleotide sequence ID" value="NC_014960.1"/>
</dbReference>
<name>E8N054_ANATU</name>
<accession>E8N054</accession>
<dbReference type="Proteomes" id="UP000008922">
    <property type="component" value="Chromosome"/>
</dbReference>